<evidence type="ECO:0008006" key="5">
    <source>
        <dbReference type="Google" id="ProtNLM"/>
    </source>
</evidence>
<name>A0A6C0G558_9BACL</name>
<dbReference type="AlphaFoldDB" id="A0A6C0G558"/>
<dbReference type="KEGG" id="plyc:GXP70_28265"/>
<gene>
    <name evidence="3" type="ORF">GXP70_28265</name>
</gene>
<dbReference type="Proteomes" id="UP000476064">
    <property type="component" value="Chromosome"/>
</dbReference>
<keyword evidence="4" id="KW-1185">Reference proteome</keyword>
<organism evidence="3 4">
    <name type="scientific">Paenibacillus lycopersici</name>
    <dbReference type="NCBI Taxonomy" id="2704462"/>
    <lineage>
        <taxon>Bacteria</taxon>
        <taxon>Bacillati</taxon>
        <taxon>Bacillota</taxon>
        <taxon>Bacilli</taxon>
        <taxon>Bacillales</taxon>
        <taxon>Paenibacillaceae</taxon>
        <taxon>Paenibacillus</taxon>
    </lineage>
</organism>
<feature type="signal peptide" evidence="2">
    <location>
        <begin position="1"/>
        <end position="22"/>
    </location>
</feature>
<dbReference type="RefSeq" id="WP_162360016.1">
    <property type="nucleotide sequence ID" value="NZ_CP048209.1"/>
</dbReference>
<evidence type="ECO:0000313" key="4">
    <source>
        <dbReference type="Proteomes" id="UP000476064"/>
    </source>
</evidence>
<feature type="chain" id="PRO_5039223403" description="DUF4352 domain-containing protein" evidence="2">
    <location>
        <begin position="23"/>
        <end position="978"/>
    </location>
</feature>
<evidence type="ECO:0000313" key="3">
    <source>
        <dbReference type="EMBL" id="QHT63463.1"/>
    </source>
</evidence>
<sequence length="978" mass="105149">MAHKWAKIGVVALASSALLFQNVDLSIPSAAAAASTTTNSISSKIVKLNASAYLSIRDAHLTMQSQGKVLVYTVDITNNGNSSLDLIDYWLRVKTKSGKSFKTTAIDADKDKKDVPAKSTQTLTYYTVVDNQTKLTDLTFQVVKWDFSTANYERVLGNVQYPANGTDKVAAYQASVMRYANNKIRSAVKQSYITTDATNAYLVVNFLVENVGFQASDLSKLNFLVQTDSYSQYNVTVSGLDQNTIQPNERKIVTLRATIPLSVAGKPLSLLVAQNDEGSKIQLPVGLFSMPTMKPLAATAAGKSQMVYMNGSPVTTMAGNVFVSMGASSKDVSVQFKLTNTGTAAVADPNLEYYILTASGTSYPMSYTQDQNAKLLPDIEKNVTLTGQIPKTVNLSNATLVAKSQATEKESAYIVGKYVLQNASDAAAVGKPQKVYVSGTPVNTVAGKVFISQGTSSKNVSMDFRLTNIDKTSIAYPALDYFIVTASGTSYPMSYEKQDNAMLVPNIETTVALNGEVPTNVNLTNAQLVVKSHATDKEQASIIGTYALQSTTQQGSLGGAFIYNDFTVKLNTVQRAPSSDNDVLVATFSVTNRSTATEQIPTLGGYFMVDGVKIGTEQTAAAMDDSVTLAPGASADFVVYSEIPYTTAIDKITFVSTEPVQGKAGKQLYQFSAQQLSDIPTQKLENPYSVKSIGKRSTVNVLRTAVFNGTTKNNFYAEFEAVNNEMRSASIAALGGYIVDKKGIVVPVQFATAKDKLSPSGKALLSAFASIPKSFDVSSYKLILGQSIATSTNGGTGTTGTNGNGSGTDGNDTPATGNPVLVNMVSYPLSDFTPVTSSDLGNIQFAGYTLGLHYINAFLNVAGQFDVNGLKMTLDYNLAKNNDYEVITGDHKLLIEFVNQDNNHVTYSKQFSLLSGAANDQVLTETKDSPLTIVFDNDSEIQSKILHYDTYKVNVYDVFQDSKLLLASKEMNWFTTTP</sequence>
<proteinExistence type="predicted"/>
<accession>A0A6C0G558</accession>
<evidence type="ECO:0000256" key="2">
    <source>
        <dbReference type="SAM" id="SignalP"/>
    </source>
</evidence>
<keyword evidence="2" id="KW-0732">Signal</keyword>
<feature type="compositionally biased region" description="Gly residues" evidence="1">
    <location>
        <begin position="794"/>
        <end position="808"/>
    </location>
</feature>
<feature type="region of interest" description="Disordered" evidence="1">
    <location>
        <begin position="793"/>
        <end position="812"/>
    </location>
</feature>
<dbReference type="EMBL" id="CP048209">
    <property type="protein sequence ID" value="QHT63463.1"/>
    <property type="molecule type" value="Genomic_DNA"/>
</dbReference>
<protein>
    <recommendedName>
        <fullName evidence="5">DUF4352 domain-containing protein</fullName>
    </recommendedName>
</protein>
<evidence type="ECO:0000256" key="1">
    <source>
        <dbReference type="SAM" id="MobiDB-lite"/>
    </source>
</evidence>
<reference evidence="3 4" key="1">
    <citation type="submission" date="2020-01" db="EMBL/GenBank/DDBJ databases">
        <title>Paenibacillus sp. nov., isolated from tomato rhizosphere.</title>
        <authorList>
            <person name="Weon H.-Y."/>
            <person name="Lee S.A."/>
        </authorList>
    </citation>
    <scope>NUCLEOTIDE SEQUENCE [LARGE SCALE GENOMIC DNA]</scope>
    <source>
        <strain evidence="3 4">12200R-189</strain>
    </source>
</reference>